<dbReference type="GO" id="GO:0005524">
    <property type="term" value="F:ATP binding"/>
    <property type="evidence" value="ECO:0007669"/>
    <property type="project" value="UniProtKB-KW"/>
</dbReference>
<dbReference type="AlphaFoldDB" id="A0A0F9JGF1"/>
<dbReference type="Pfam" id="PF00294">
    <property type="entry name" value="PfkB"/>
    <property type="match status" value="1"/>
</dbReference>
<keyword evidence="3" id="KW-0547">Nucleotide-binding</keyword>
<keyword evidence="5" id="KW-0067">ATP-binding</keyword>
<evidence type="ECO:0000256" key="5">
    <source>
        <dbReference type="ARBA" id="ARBA00022840"/>
    </source>
</evidence>
<name>A0A0F9JGF1_9ZZZZ</name>
<evidence type="ECO:0000256" key="4">
    <source>
        <dbReference type="ARBA" id="ARBA00022777"/>
    </source>
</evidence>
<keyword evidence="2" id="KW-0808">Transferase</keyword>
<dbReference type="CDD" id="cd01166">
    <property type="entry name" value="KdgK"/>
    <property type="match status" value="1"/>
</dbReference>
<dbReference type="EMBL" id="LAZR01011491">
    <property type="protein sequence ID" value="KKM61396.1"/>
    <property type="molecule type" value="Genomic_DNA"/>
</dbReference>
<comment type="similarity">
    <text evidence="1">Belongs to the carbohydrate kinase PfkB family.</text>
</comment>
<protein>
    <recommendedName>
        <fullName evidence="6">Carbohydrate kinase PfkB domain-containing protein</fullName>
    </recommendedName>
</protein>
<comment type="caution">
    <text evidence="7">The sequence shown here is derived from an EMBL/GenBank/DDBJ whole genome shotgun (WGS) entry which is preliminary data.</text>
</comment>
<dbReference type="Gene3D" id="3.40.1190.20">
    <property type="match status" value="1"/>
</dbReference>
<dbReference type="PANTHER" id="PTHR43085">
    <property type="entry name" value="HEXOKINASE FAMILY MEMBER"/>
    <property type="match status" value="1"/>
</dbReference>
<evidence type="ECO:0000256" key="1">
    <source>
        <dbReference type="ARBA" id="ARBA00010688"/>
    </source>
</evidence>
<dbReference type="PANTHER" id="PTHR43085:SF1">
    <property type="entry name" value="PSEUDOURIDINE KINASE-RELATED"/>
    <property type="match status" value="1"/>
</dbReference>
<evidence type="ECO:0000313" key="7">
    <source>
        <dbReference type="EMBL" id="KKM61396.1"/>
    </source>
</evidence>
<dbReference type="InterPro" id="IPR029056">
    <property type="entry name" value="Ribokinase-like"/>
</dbReference>
<evidence type="ECO:0000256" key="2">
    <source>
        <dbReference type="ARBA" id="ARBA00022679"/>
    </source>
</evidence>
<dbReference type="InterPro" id="IPR002173">
    <property type="entry name" value="Carboh/pur_kinase_PfkB_CS"/>
</dbReference>
<keyword evidence="4" id="KW-0418">Kinase</keyword>
<evidence type="ECO:0000259" key="6">
    <source>
        <dbReference type="Pfam" id="PF00294"/>
    </source>
</evidence>
<reference evidence="7" key="1">
    <citation type="journal article" date="2015" name="Nature">
        <title>Complex archaea that bridge the gap between prokaryotes and eukaryotes.</title>
        <authorList>
            <person name="Spang A."/>
            <person name="Saw J.H."/>
            <person name="Jorgensen S.L."/>
            <person name="Zaremba-Niedzwiedzka K."/>
            <person name="Martijn J."/>
            <person name="Lind A.E."/>
            <person name="van Eijk R."/>
            <person name="Schleper C."/>
            <person name="Guy L."/>
            <person name="Ettema T.J."/>
        </authorList>
    </citation>
    <scope>NUCLEOTIDE SEQUENCE</scope>
</reference>
<feature type="domain" description="Carbohydrate kinase PfkB" evidence="6">
    <location>
        <begin position="48"/>
        <end position="305"/>
    </location>
</feature>
<sequence>MSPEIICLGELLVEMMRTEMDIPHGIIGAIYKGPYPSGAPAIFIDTVSRLAKPFKFTTGYIGVVGNDQYGECIIKRLQKDGVDTSQIRHLNDKTTGIAFNQYNSDGSRKFIFARGAAGETSPMDVKEKYFEDVKILHIMGSALFISKTSRNACYRAIKLAKNKNPHVIISFDPNLRPEMLNLEEILEICLSILEKTTIFLPSGEEAEWIADTKGSTEACQQLLGMGPRIVVLKQGKMGCTIFTDDKINGMRINGFDVREIDPTGAGDSFDGAFIVGYLAGWDLHKIGLFSNAVGALKVESFGPMALTSYEEVLKLMERD</sequence>
<dbReference type="GO" id="GO:0016301">
    <property type="term" value="F:kinase activity"/>
    <property type="evidence" value="ECO:0007669"/>
    <property type="project" value="UniProtKB-KW"/>
</dbReference>
<proteinExistence type="inferred from homology"/>
<organism evidence="7">
    <name type="scientific">marine sediment metagenome</name>
    <dbReference type="NCBI Taxonomy" id="412755"/>
    <lineage>
        <taxon>unclassified sequences</taxon>
        <taxon>metagenomes</taxon>
        <taxon>ecological metagenomes</taxon>
    </lineage>
</organism>
<accession>A0A0F9JGF1</accession>
<dbReference type="PROSITE" id="PS00584">
    <property type="entry name" value="PFKB_KINASES_2"/>
    <property type="match status" value="1"/>
</dbReference>
<dbReference type="InterPro" id="IPR050306">
    <property type="entry name" value="PfkB_Carbo_kinase"/>
</dbReference>
<dbReference type="InterPro" id="IPR011611">
    <property type="entry name" value="PfkB_dom"/>
</dbReference>
<evidence type="ECO:0000256" key="3">
    <source>
        <dbReference type="ARBA" id="ARBA00022741"/>
    </source>
</evidence>
<gene>
    <name evidence="7" type="ORF">LCGC14_1532130</name>
</gene>
<dbReference type="SUPFAM" id="SSF53613">
    <property type="entry name" value="Ribokinase-like"/>
    <property type="match status" value="1"/>
</dbReference>